<accession>A0A9W6ZYN0</accession>
<evidence type="ECO:0000256" key="6">
    <source>
        <dbReference type="ARBA" id="ARBA00023136"/>
    </source>
</evidence>
<comment type="subcellular location">
    <subcellularLocation>
        <location evidence="1">Membrane</location>
        <topology evidence="1">Multi-pass membrane protein</topology>
    </subcellularLocation>
</comment>
<evidence type="ECO:0000256" key="3">
    <source>
        <dbReference type="ARBA" id="ARBA00022676"/>
    </source>
</evidence>
<dbReference type="PANTHER" id="PTHR22914">
    <property type="entry name" value="CHITIN SYNTHASE"/>
    <property type="match status" value="1"/>
</dbReference>
<keyword evidence="8" id="KW-1185">Reference proteome</keyword>
<dbReference type="Pfam" id="PF01644">
    <property type="entry name" value="Chitin_synth_1"/>
    <property type="match status" value="1"/>
</dbReference>
<dbReference type="OrthoDB" id="194953at2759"/>
<name>A0A9W6ZYN0_9STRA</name>
<evidence type="ECO:0000256" key="4">
    <source>
        <dbReference type="ARBA" id="ARBA00022692"/>
    </source>
</evidence>
<gene>
    <name evidence="7" type="ORF">TrRE_jg2193</name>
</gene>
<reference evidence="7" key="1">
    <citation type="submission" date="2022-07" db="EMBL/GenBank/DDBJ databases">
        <title>Genome analysis of Parmales, a sister group of diatoms, reveals the evolutionary specialization of diatoms from phago-mixotrophs to photoautotrophs.</title>
        <authorList>
            <person name="Ban H."/>
            <person name="Sato S."/>
            <person name="Yoshikawa S."/>
            <person name="Kazumasa Y."/>
            <person name="Nakamura Y."/>
            <person name="Ichinomiya M."/>
            <person name="Saitoh K."/>
            <person name="Sato N."/>
            <person name="Blanc-Mathieu R."/>
            <person name="Endo H."/>
            <person name="Kuwata A."/>
            <person name="Ogata H."/>
        </authorList>
    </citation>
    <scope>NUCLEOTIDE SEQUENCE</scope>
</reference>
<proteinExistence type="predicted"/>
<dbReference type="GO" id="GO:0006031">
    <property type="term" value="P:chitin biosynthetic process"/>
    <property type="evidence" value="ECO:0007669"/>
    <property type="project" value="TreeGrafter"/>
</dbReference>
<feature type="non-terminal residue" evidence="7">
    <location>
        <position position="510"/>
    </location>
</feature>
<keyword evidence="3" id="KW-0328">Glycosyltransferase</keyword>
<dbReference type="GO" id="GO:0016020">
    <property type="term" value="C:membrane"/>
    <property type="evidence" value="ECO:0007669"/>
    <property type="project" value="UniProtKB-SubCell"/>
</dbReference>
<protein>
    <recommendedName>
        <fullName evidence="2">chitin synthase</fullName>
        <ecNumber evidence="2">2.4.1.16</ecNumber>
    </recommendedName>
</protein>
<dbReference type="InterPro" id="IPR004835">
    <property type="entry name" value="Chitin_synth"/>
</dbReference>
<dbReference type="EMBL" id="BRXZ01006354">
    <property type="protein sequence ID" value="GMH59513.1"/>
    <property type="molecule type" value="Genomic_DNA"/>
</dbReference>
<keyword evidence="4" id="KW-0812">Transmembrane</keyword>
<dbReference type="GO" id="GO:0004100">
    <property type="term" value="F:chitin synthase activity"/>
    <property type="evidence" value="ECO:0007669"/>
    <property type="project" value="UniProtKB-EC"/>
</dbReference>
<keyword evidence="6" id="KW-0472">Membrane</keyword>
<dbReference type="SUPFAM" id="SSF53448">
    <property type="entry name" value="Nucleotide-diphospho-sugar transferases"/>
    <property type="match status" value="1"/>
</dbReference>
<dbReference type="EC" id="2.4.1.16" evidence="2"/>
<evidence type="ECO:0000256" key="5">
    <source>
        <dbReference type="ARBA" id="ARBA00022989"/>
    </source>
</evidence>
<dbReference type="AlphaFoldDB" id="A0A9W6ZYN0"/>
<dbReference type="InterPro" id="IPR029044">
    <property type="entry name" value="Nucleotide-diphossugar_trans"/>
</dbReference>
<organism evidence="7 8">
    <name type="scientific">Triparma retinervis</name>
    <dbReference type="NCBI Taxonomy" id="2557542"/>
    <lineage>
        <taxon>Eukaryota</taxon>
        <taxon>Sar</taxon>
        <taxon>Stramenopiles</taxon>
        <taxon>Ochrophyta</taxon>
        <taxon>Bolidophyceae</taxon>
        <taxon>Parmales</taxon>
        <taxon>Triparmaceae</taxon>
        <taxon>Triparma</taxon>
    </lineage>
</organism>
<keyword evidence="5" id="KW-1133">Transmembrane helix</keyword>
<evidence type="ECO:0000313" key="7">
    <source>
        <dbReference type="EMBL" id="GMH59513.1"/>
    </source>
</evidence>
<keyword evidence="3" id="KW-0808">Transferase</keyword>
<evidence type="ECO:0000256" key="2">
    <source>
        <dbReference type="ARBA" id="ARBA00012543"/>
    </source>
</evidence>
<evidence type="ECO:0000256" key="1">
    <source>
        <dbReference type="ARBA" id="ARBA00004141"/>
    </source>
</evidence>
<comment type="caution">
    <text evidence="7">The sequence shown here is derived from an EMBL/GenBank/DDBJ whole genome shotgun (WGS) entry which is preliminary data.</text>
</comment>
<dbReference type="PANTHER" id="PTHR22914:SF41">
    <property type="entry name" value="CHITIN SYNTHASE 7"/>
    <property type="match status" value="1"/>
</dbReference>
<sequence length="510" mass="57604">MDYDLLLQHDDIESPETWKSRQGVIAALIPAYNEEASEILTTLTDIWLQEKNLSENRKLHVSVVLDGLDRGQGRPIMSQSTKALLSVCYPDCEEHWRAFEGDFDMSNNLILQRVDANDALCCVEFSEGMSIYLTVLIKRGNRLKYNSHEWFLKGIAYHYRKQVPYVFLTDAGTGFDRNCLSHLVNHLACSSPDVVACTGRQRVKTAAMQSHGRICTEPFLGSAWWLRALQAYEYEAGVSTFNGVFSLLGYLPVLPGPCALLKYHTCLEDGGIDEYLELVNSPPPDNASDVELWHRGNENLAEDRILSFTIVFPSRLKAVRRTEWVPLAAFFYDAELQLSTLCPQRRRWINGTYAAYLTVANRLDELVHRAADPAPTSRPRLSTITIDTATSGPTEEHLATGMKGCWQRERKRWAGGRKVLRLRALFILVRLQLAMHYITCLAPSLFALAVRLSLLTLISSSSAPSTLIEEDRETRARIICLFSDLAIYLGVSSWLKIHGTSKRVDTRIMV</sequence>
<dbReference type="Proteomes" id="UP001165082">
    <property type="component" value="Unassembled WGS sequence"/>
</dbReference>
<evidence type="ECO:0000313" key="8">
    <source>
        <dbReference type="Proteomes" id="UP001165082"/>
    </source>
</evidence>
<dbReference type="GO" id="GO:0071944">
    <property type="term" value="C:cell periphery"/>
    <property type="evidence" value="ECO:0007669"/>
    <property type="project" value="TreeGrafter"/>
</dbReference>